<proteinExistence type="predicted"/>
<dbReference type="Proteomes" id="UP001204524">
    <property type="component" value="Unassembled WGS sequence"/>
</dbReference>
<dbReference type="EMBL" id="JANARS010000006">
    <property type="protein sequence ID" value="MCP3423058.1"/>
    <property type="molecule type" value="Genomic_DNA"/>
</dbReference>
<dbReference type="RefSeq" id="WP_254182255.1">
    <property type="nucleotide sequence ID" value="NZ_JANARS010000006.1"/>
</dbReference>
<comment type="caution">
    <text evidence="2">The sequence shown here is derived from an EMBL/GenBank/DDBJ whole genome shotgun (WGS) entry which is preliminary data.</text>
</comment>
<evidence type="ECO:0000313" key="3">
    <source>
        <dbReference type="Proteomes" id="UP001204524"/>
    </source>
</evidence>
<keyword evidence="3" id="KW-1185">Reference proteome</keyword>
<evidence type="ECO:0000313" key="2">
    <source>
        <dbReference type="EMBL" id="MCP3423058.1"/>
    </source>
</evidence>
<evidence type="ECO:0008006" key="4">
    <source>
        <dbReference type="Google" id="ProtNLM"/>
    </source>
</evidence>
<name>A0ABT1KZ59_9ACTN</name>
<protein>
    <recommendedName>
        <fullName evidence="4">SseB protein N-terminal domain-containing protein</fullName>
    </recommendedName>
</protein>
<accession>A0ABT1KZ59</accession>
<dbReference type="NCBIfam" id="NF042914">
    <property type="entry name" value="SAV915_dom"/>
    <property type="match status" value="1"/>
</dbReference>
<feature type="region of interest" description="Disordered" evidence="1">
    <location>
        <begin position="25"/>
        <end position="54"/>
    </location>
</feature>
<gene>
    <name evidence="2" type="ORF">NCI01_14740</name>
</gene>
<evidence type="ECO:0000256" key="1">
    <source>
        <dbReference type="SAM" id="MobiDB-lite"/>
    </source>
</evidence>
<sequence>MGSSLLDVGMMSGVLVRAAQGKARMYDASTPPLPEERSRPSFPPVVYVPTTGEDDPATRRVLMHQVQDGRTALYTYSAIDRLHRFYLPDSPWVVCDVAALQRVHDQTPYDLLFLDVDPGLRDAEAGEQVTA</sequence>
<dbReference type="InterPro" id="IPR049975">
    <property type="entry name" value="SAV_915-like_dom"/>
</dbReference>
<reference evidence="2 3" key="1">
    <citation type="submission" date="2022-06" db="EMBL/GenBank/DDBJ databases">
        <authorList>
            <person name="So Y."/>
        </authorList>
    </citation>
    <scope>NUCLEOTIDE SEQUENCE [LARGE SCALE GENOMIC DNA]</scope>
    <source>
        <strain evidence="2 3">STR3</strain>
    </source>
</reference>
<organism evidence="2 3">
    <name type="scientific">Nocardioides pinisoli</name>
    <dbReference type="NCBI Taxonomy" id="2950279"/>
    <lineage>
        <taxon>Bacteria</taxon>
        <taxon>Bacillati</taxon>
        <taxon>Actinomycetota</taxon>
        <taxon>Actinomycetes</taxon>
        <taxon>Propionibacteriales</taxon>
        <taxon>Nocardioidaceae</taxon>
        <taxon>Nocardioides</taxon>
    </lineage>
</organism>